<keyword evidence="3" id="KW-0436">Ligase</keyword>
<dbReference type="HOGENOM" id="CLU_009600_0_3_6"/>
<dbReference type="InterPro" id="IPR000120">
    <property type="entry name" value="Amidase"/>
</dbReference>
<comment type="similarity">
    <text evidence="1">Belongs to the amidase family.</text>
</comment>
<accession>A0A095VT30</accession>
<dbReference type="PANTHER" id="PTHR11895">
    <property type="entry name" value="TRANSAMIDASE"/>
    <property type="match status" value="1"/>
</dbReference>
<sequence>MTHSYPRRPQAVAAAQAAIKQLNTEVNAVISDQLVPAADPGANPVPVLVKDCMDVRGLPTTCGSRLYAQAGPAAGTATVVARLQAQNAAIVGKANLTEFCFGATGENEHFGNCLNPWATDRITGGSSSGSAAAVASGMVRVALGTDTGGSVRIPAALCGVVGLRPTVGRVPNTGCLAVSTISDTIGPLAATVAEACWVYDIIQGYDAADPLSIAAGPSTLSTLHHGIAGFSVGVLRGFFAEALAPDIESALAEVGRLLEKAGARLADVQPTDNNALSEHHAFRFILADVAEARGPLMADAGHRAAIGAEVRRRIALGQQVTGTEYAASIRALLALKQWLRSVFDSGIDLLLLPTTPVTAPLWRDADDMVETTRLVSRFTYDLGASGMPSVSVPMGLDRDGLPMGALLAAPWGEEARLLRAAQAIEEGLALTERPAVYARDN</sequence>
<keyword evidence="3" id="KW-0808">Transferase</keyword>
<dbReference type="STRING" id="1265313.HRUBRA_00859"/>
<dbReference type="EC" id="6.3.5.6" evidence="3"/>
<evidence type="ECO:0000259" key="2">
    <source>
        <dbReference type="Pfam" id="PF01425"/>
    </source>
</evidence>
<keyword evidence="4" id="KW-1185">Reference proteome</keyword>
<evidence type="ECO:0000313" key="3">
    <source>
        <dbReference type="EMBL" id="KGE04520.1"/>
    </source>
</evidence>
<dbReference type="GO" id="GO:0016740">
    <property type="term" value="F:transferase activity"/>
    <property type="evidence" value="ECO:0007669"/>
    <property type="project" value="UniProtKB-KW"/>
</dbReference>
<dbReference type="InterPro" id="IPR023631">
    <property type="entry name" value="Amidase_dom"/>
</dbReference>
<dbReference type="Proteomes" id="UP000029640">
    <property type="component" value="Unassembled WGS sequence"/>
</dbReference>
<comment type="caution">
    <text evidence="3">The sequence shown here is derived from an EMBL/GenBank/DDBJ whole genome shotgun (WGS) entry which is preliminary data.</text>
</comment>
<dbReference type="SUPFAM" id="SSF75304">
    <property type="entry name" value="Amidase signature (AS) enzymes"/>
    <property type="match status" value="1"/>
</dbReference>
<dbReference type="InterPro" id="IPR020556">
    <property type="entry name" value="Amidase_CS"/>
</dbReference>
<dbReference type="InterPro" id="IPR036928">
    <property type="entry name" value="AS_sf"/>
</dbReference>
<feature type="domain" description="Amidase" evidence="2">
    <location>
        <begin position="44"/>
        <end position="418"/>
    </location>
</feature>
<evidence type="ECO:0000313" key="4">
    <source>
        <dbReference type="Proteomes" id="UP000029640"/>
    </source>
</evidence>
<dbReference type="AlphaFoldDB" id="A0A095VT30"/>
<dbReference type="RefSeq" id="WP_035514545.1">
    <property type="nucleotide sequence ID" value="NZ_KN234749.1"/>
</dbReference>
<evidence type="ECO:0000256" key="1">
    <source>
        <dbReference type="ARBA" id="ARBA00009199"/>
    </source>
</evidence>
<dbReference type="EC" id="6.3.5.7" evidence="3"/>
<dbReference type="GO" id="GO:0050566">
    <property type="term" value="F:asparaginyl-tRNA synthase (glutamine-hydrolyzing) activity"/>
    <property type="evidence" value="ECO:0007669"/>
    <property type="project" value="UniProtKB-EC"/>
</dbReference>
<dbReference type="Gene3D" id="3.90.1300.10">
    <property type="entry name" value="Amidase signature (AS) domain"/>
    <property type="match status" value="1"/>
</dbReference>
<dbReference type="Pfam" id="PF01425">
    <property type="entry name" value="Amidase"/>
    <property type="match status" value="1"/>
</dbReference>
<reference evidence="3 4" key="1">
    <citation type="journal article" date="2014" name="Genome Announc.">
        <title>Genome Sequence of Gammaproteobacterial Pseudohaliea rubra Type Strain DSM 19751, Isolated from Coastal Seawater of the Mediterranean Sea.</title>
        <authorList>
            <person name="Spring S."/>
            <person name="Fiebig A."/>
            <person name="Riedel T."/>
            <person name="Goker M."/>
            <person name="Klenk H.P."/>
        </authorList>
    </citation>
    <scope>NUCLEOTIDE SEQUENCE [LARGE SCALE GENOMIC DNA]</scope>
    <source>
        <strain evidence="3 4">DSM 19751</strain>
    </source>
</reference>
<dbReference type="EMBL" id="AUVB01000024">
    <property type="protein sequence ID" value="KGE04520.1"/>
    <property type="molecule type" value="Genomic_DNA"/>
</dbReference>
<protein>
    <submittedName>
        <fullName evidence="3">Aspartyl-tRNA(Asn) amidotransferase subunit A</fullName>
        <ecNumber evidence="3">6.3.5.6</ecNumber>
        <ecNumber evidence="3">6.3.5.7</ecNumber>
    </submittedName>
</protein>
<gene>
    <name evidence="3" type="ORF">HRUBRA_00859</name>
</gene>
<dbReference type="PROSITE" id="PS00571">
    <property type="entry name" value="AMIDASES"/>
    <property type="match status" value="1"/>
</dbReference>
<proteinExistence type="inferred from homology"/>
<dbReference type="eggNOG" id="COG0154">
    <property type="taxonomic scope" value="Bacteria"/>
</dbReference>
<dbReference type="OrthoDB" id="8872210at2"/>
<dbReference type="PANTHER" id="PTHR11895:SF7">
    <property type="entry name" value="GLUTAMYL-TRNA(GLN) AMIDOTRANSFERASE SUBUNIT A, MITOCHONDRIAL"/>
    <property type="match status" value="1"/>
</dbReference>
<dbReference type="GO" id="GO:0050567">
    <property type="term" value="F:glutaminyl-tRNA synthase (glutamine-hydrolyzing) activity"/>
    <property type="evidence" value="ECO:0007669"/>
    <property type="project" value="UniProtKB-EC"/>
</dbReference>
<name>A0A095VT30_9GAMM</name>
<organism evidence="3 4">
    <name type="scientific">Pseudohaliea rubra DSM 19751</name>
    <dbReference type="NCBI Taxonomy" id="1265313"/>
    <lineage>
        <taxon>Bacteria</taxon>
        <taxon>Pseudomonadati</taxon>
        <taxon>Pseudomonadota</taxon>
        <taxon>Gammaproteobacteria</taxon>
        <taxon>Cellvibrionales</taxon>
        <taxon>Halieaceae</taxon>
        <taxon>Pseudohaliea</taxon>
    </lineage>
</organism>